<protein>
    <submittedName>
        <fullName evidence="1">Uncharacterized protein</fullName>
    </submittedName>
</protein>
<accession>A0AAV7P4I6</accession>
<reference evidence="1" key="1">
    <citation type="journal article" date="2022" name="bioRxiv">
        <title>Sequencing and chromosome-scale assembly of the giantPleurodeles waltlgenome.</title>
        <authorList>
            <person name="Brown T."/>
            <person name="Elewa A."/>
            <person name="Iarovenko S."/>
            <person name="Subramanian E."/>
            <person name="Araus A.J."/>
            <person name="Petzold A."/>
            <person name="Susuki M."/>
            <person name="Suzuki K.-i.T."/>
            <person name="Hayashi T."/>
            <person name="Toyoda A."/>
            <person name="Oliveira C."/>
            <person name="Osipova E."/>
            <person name="Leigh N.D."/>
            <person name="Simon A."/>
            <person name="Yun M.H."/>
        </authorList>
    </citation>
    <scope>NUCLEOTIDE SEQUENCE</scope>
    <source>
        <strain evidence="1">20211129_DDA</strain>
        <tissue evidence="1">Liver</tissue>
    </source>
</reference>
<dbReference type="AlphaFoldDB" id="A0AAV7P4I6"/>
<keyword evidence="2" id="KW-1185">Reference proteome</keyword>
<dbReference type="EMBL" id="JANPWB010000011">
    <property type="protein sequence ID" value="KAJ1122212.1"/>
    <property type="molecule type" value="Genomic_DNA"/>
</dbReference>
<organism evidence="1 2">
    <name type="scientific">Pleurodeles waltl</name>
    <name type="common">Iberian ribbed newt</name>
    <dbReference type="NCBI Taxonomy" id="8319"/>
    <lineage>
        <taxon>Eukaryota</taxon>
        <taxon>Metazoa</taxon>
        <taxon>Chordata</taxon>
        <taxon>Craniata</taxon>
        <taxon>Vertebrata</taxon>
        <taxon>Euteleostomi</taxon>
        <taxon>Amphibia</taxon>
        <taxon>Batrachia</taxon>
        <taxon>Caudata</taxon>
        <taxon>Salamandroidea</taxon>
        <taxon>Salamandridae</taxon>
        <taxon>Pleurodelinae</taxon>
        <taxon>Pleurodeles</taxon>
    </lineage>
</organism>
<proteinExistence type="predicted"/>
<comment type="caution">
    <text evidence="1">The sequence shown here is derived from an EMBL/GenBank/DDBJ whole genome shotgun (WGS) entry which is preliminary data.</text>
</comment>
<name>A0AAV7P4I6_PLEWA</name>
<evidence type="ECO:0000313" key="1">
    <source>
        <dbReference type="EMBL" id="KAJ1122212.1"/>
    </source>
</evidence>
<evidence type="ECO:0000313" key="2">
    <source>
        <dbReference type="Proteomes" id="UP001066276"/>
    </source>
</evidence>
<dbReference type="Proteomes" id="UP001066276">
    <property type="component" value="Chromosome 7"/>
</dbReference>
<sequence>MWRARVQTRTAPTQCCRLQRRRCYSASAGGKLLPPRYDCRAVAGFPLCRLARGRALCGAGFSCLPVVAAHRSGRGRAQWGTRLLLVNLVATRRLGRGRAQWGAGHCRGSRGGVPVMLSAERLFHPLSSVHVSLRTLLAQD</sequence>
<gene>
    <name evidence="1" type="ORF">NDU88_000715</name>
</gene>